<reference evidence="13" key="1">
    <citation type="submission" date="2021-02" db="EMBL/GenBank/DDBJ databases">
        <authorList>
            <person name="Steward A R."/>
        </authorList>
    </citation>
    <scope>NUCLEOTIDE SEQUENCE</scope>
</reference>
<feature type="domain" description="SH3" evidence="11">
    <location>
        <begin position="264"/>
        <end position="329"/>
    </location>
</feature>
<dbReference type="AlphaFoldDB" id="A0A821VN68"/>
<dbReference type="InterPro" id="IPR051710">
    <property type="entry name" value="Phosphatase_SH3-domain"/>
</dbReference>
<evidence type="ECO:0000256" key="4">
    <source>
        <dbReference type="ARBA" id="ARBA00022912"/>
    </source>
</evidence>
<dbReference type="InterPro" id="IPR013078">
    <property type="entry name" value="His_Pase_superF_clade-1"/>
</dbReference>
<protein>
    <recommendedName>
        <fullName evidence="8">Ecdysteroid-phosphate phosphatase</fullName>
    </recommendedName>
</protein>
<evidence type="ECO:0000313" key="13">
    <source>
        <dbReference type="EMBL" id="CAF4910282.1"/>
    </source>
</evidence>
<gene>
    <name evidence="13" type="ORF">PMACD_LOCUS12075</name>
</gene>
<dbReference type="InterPro" id="IPR015940">
    <property type="entry name" value="UBA"/>
</dbReference>
<evidence type="ECO:0000256" key="8">
    <source>
        <dbReference type="ARBA" id="ARBA00074288"/>
    </source>
</evidence>
<keyword evidence="4" id="KW-0904">Protein phosphatase</keyword>
<feature type="domain" description="UBA" evidence="12">
    <location>
        <begin position="17"/>
        <end position="58"/>
    </location>
</feature>
<dbReference type="PANTHER" id="PTHR16469:SF27">
    <property type="entry name" value="UBIQUITIN-ASSOCIATED AND SH3 DOMAIN-CONTAINING BA-RELATED"/>
    <property type="match status" value="1"/>
</dbReference>
<evidence type="ECO:0000256" key="10">
    <source>
        <dbReference type="SAM" id="MobiDB-lite"/>
    </source>
</evidence>
<dbReference type="GO" id="GO:0004721">
    <property type="term" value="F:phosphoprotein phosphatase activity"/>
    <property type="evidence" value="ECO:0007669"/>
    <property type="project" value="UniProtKB-KW"/>
</dbReference>
<dbReference type="Gene3D" id="3.40.50.1240">
    <property type="entry name" value="Phosphoglycerate mutase-like"/>
    <property type="match status" value="1"/>
</dbReference>
<dbReference type="OrthoDB" id="414418at2759"/>
<keyword evidence="3" id="KW-0963">Cytoplasm</keyword>
<dbReference type="EMBL" id="CAJOBZ010000045">
    <property type="protein sequence ID" value="CAF4910282.1"/>
    <property type="molecule type" value="Genomic_DNA"/>
</dbReference>
<comment type="catalytic activity">
    <reaction evidence="7">
        <text>ecdysone 22-phosphate + H2O = ecdysone + phosphate</text>
        <dbReference type="Rhea" id="RHEA:63576"/>
        <dbReference type="ChEBI" id="CHEBI:15377"/>
        <dbReference type="ChEBI" id="CHEBI:16688"/>
        <dbReference type="ChEBI" id="CHEBI:43474"/>
        <dbReference type="ChEBI" id="CHEBI:147380"/>
    </reaction>
</comment>
<dbReference type="CDD" id="cd11791">
    <property type="entry name" value="SH3_UBASH3"/>
    <property type="match status" value="1"/>
</dbReference>
<evidence type="ECO:0000259" key="12">
    <source>
        <dbReference type="PROSITE" id="PS50030"/>
    </source>
</evidence>
<name>A0A821VN68_9NEOP</name>
<dbReference type="CDD" id="cd07067">
    <property type="entry name" value="HP_PGM_like"/>
    <property type="match status" value="1"/>
</dbReference>
<evidence type="ECO:0000259" key="11">
    <source>
        <dbReference type="PROSITE" id="PS50002"/>
    </source>
</evidence>
<sequence>MTNLPPRKFSTSSKTSKQDSTPLQILLQMGFPKNRVLKALAATGNRSVQLASDWLLTHVNDTFLDVEQPREYIFYASPTGPLLTQLREFWEKSKAVSSWNRAHNFPPHITLVSFFKAADEASLQLAKAVKEVVEMVGDPPMSQLKLEPYVSHNFMGLFLSEEHAEFLKKIAVQFVKEVSSILGVKVDTYEHLDALGACFPWCTMTQEKDISTNLEAHVKSLHITLAYHFEASAYDALRKLVEELRPEALSSWELRLYSRDPRFANHLVHKVTQSYVPVANDELELVIGDYIYIEEKQFDSSPDGWVHGTSWLTGVSGYLPAVYTQRTAESDAWTLHRAITLGNNLGAESKSESETDADMASYPHEDASNLAQEKSEDTYKDWEKYWKAVTFDKAEAGILNVIGDRGLDLKSEKACGNGDTVSMGDCKEAKAKDGKERRWMLGMRHGERVDLTYGAWVPYCFDDNGTYVRKDLNMPIKLGERKGGKDSYALDTPLTRVGHLQAQLVGEGMRLNGVTVKHVYASAALRSIESAHSFLLGLQADPSVKIRVEPGLFEYKMWYLTKGMPTFMTPQELHDAGINVDVNYKPYIDLDPKTPETLDDFFKRNELVMQSAWNESQAEGGNIMFVGHAATLDMMVLAFKRLAEGKTDEPNYKISENLLRVPYCAVGAVRDNPWEVVSPPCPPSINSSSARFNWKMLLDV</sequence>
<comment type="catalytic activity">
    <reaction evidence="6">
        <text>2-deoxyecdysone 22-phosphate + H2O = 2-deoxyecdysone + phosphate</text>
        <dbReference type="Rhea" id="RHEA:63584"/>
        <dbReference type="ChEBI" id="CHEBI:15377"/>
        <dbReference type="ChEBI" id="CHEBI:19566"/>
        <dbReference type="ChEBI" id="CHEBI:43474"/>
        <dbReference type="ChEBI" id="CHEBI:147386"/>
    </reaction>
</comment>
<evidence type="ECO:0000256" key="3">
    <source>
        <dbReference type="ARBA" id="ARBA00022490"/>
    </source>
</evidence>
<keyword evidence="2 9" id="KW-0728">SH3 domain</keyword>
<dbReference type="Gene3D" id="1.10.8.10">
    <property type="entry name" value="DNA helicase RuvA subunit, C-terminal domain"/>
    <property type="match status" value="1"/>
</dbReference>
<dbReference type="SUPFAM" id="SSF53254">
    <property type="entry name" value="Phosphoglycerate mutase-like"/>
    <property type="match status" value="1"/>
</dbReference>
<dbReference type="Gene3D" id="2.30.30.40">
    <property type="entry name" value="SH3 Domains"/>
    <property type="match status" value="1"/>
</dbReference>
<proteinExistence type="predicted"/>
<evidence type="ECO:0000256" key="5">
    <source>
        <dbReference type="ARBA" id="ARBA00050567"/>
    </source>
</evidence>
<dbReference type="SUPFAM" id="SSF50044">
    <property type="entry name" value="SH3-domain"/>
    <property type="match status" value="1"/>
</dbReference>
<evidence type="ECO:0000256" key="7">
    <source>
        <dbReference type="ARBA" id="ARBA00052011"/>
    </source>
</evidence>
<dbReference type="FunFam" id="1.10.8.10:FF:000053">
    <property type="entry name" value="Ubiquitin-associated and SH3 domain-containing, A"/>
    <property type="match status" value="1"/>
</dbReference>
<dbReference type="InterPro" id="IPR009060">
    <property type="entry name" value="UBA-like_sf"/>
</dbReference>
<dbReference type="PANTHER" id="PTHR16469">
    <property type="entry name" value="UBIQUITIN-ASSOCIATED AND SH3 DOMAIN-CONTAINING BA-RELATED"/>
    <property type="match status" value="1"/>
</dbReference>
<dbReference type="SUPFAM" id="SSF46934">
    <property type="entry name" value="UBA-like"/>
    <property type="match status" value="1"/>
</dbReference>
<dbReference type="Pfam" id="PF22562">
    <property type="entry name" value="UBA_7"/>
    <property type="match status" value="1"/>
</dbReference>
<organism evidence="13 14">
    <name type="scientific">Pieris macdunnoughi</name>
    <dbReference type="NCBI Taxonomy" id="345717"/>
    <lineage>
        <taxon>Eukaryota</taxon>
        <taxon>Metazoa</taxon>
        <taxon>Ecdysozoa</taxon>
        <taxon>Arthropoda</taxon>
        <taxon>Hexapoda</taxon>
        <taxon>Insecta</taxon>
        <taxon>Pterygota</taxon>
        <taxon>Neoptera</taxon>
        <taxon>Endopterygota</taxon>
        <taxon>Lepidoptera</taxon>
        <taxon>Glossata</taxon>
        <taxon>Ditrysia</taxon>
        <taxon>Papilionoidea</taxon>
        <taxon>Pieridae</taxon>
        <taxon>Pierinae</taxon>
        <taxon>Pieris</taxon>
    </lineage>
</organism>
<comment type="catalytic activity">
    <reaction evidence="5">
        <text>20-hydroxyecdysone 22-phosphate + H2O = 20-hydroxyecdysone + phosphate</text>
        <dbReference type="Rhea" id="RHEA:63580"/>
        <dbReference type="ChEBI" id="CHEBI:15377"/>
        <dbReference type="ChEBI" id="CHEBI:16587"/>
        <dbReference type="ChEBI" id="CHEBI:43474"/>
        <dbReference type="ChEBI" id="CHEBI:147382"/>
    </reaction>
</comment>
<dbReference type="PROSITE" id="PS50002">
    <property type="entry name" value="SH3"/>
    <property type="match status" value="1"/>
</dbReference>
<dbReference type="Pfam" id="PF00300">
    <property type="entry name" value="His_Phos_1"/>
    <property type="match status" value="1"/>
</dbReference>
<dbReference type="GO" id="GO:0102531">
    <property type="term" value="F:ecdysteroid-phosphate phosphatase activity"/>
    <property type="evidence" value="ECO:0007669"/>
    <property type="project" value="UniProtKB-ARBA"/>
</dbReference>
<accession>A0A821VN68</accession>
<dbReference type="InterPro" id="IPR036028">
    <property type="entry name" value="SH3-like_dom_sf"/>
</dbReference>
<dbReference type="InterPro" id="IPR029033">
    <property type="entry name" value="His_PPase_superfam"/>
</dbReference>
<dbReference type="Pfam" id="PF14604">
    <property type="entry name" value="SH3_9"/>
    <property type="match status" value="1"/>
</dbReference>
<dbReference type="PROSITE" id="PS50030">
    <property type="entry name" value="UBA"/>
    <property type="match status" value="1"/>
</dbReference>
<keyword evidence="14" id="KW-1185">Reference proteome</keyword>
<evidence type="ECO:0000256" key="9">
    <source>
        <dbReference type="PROSITE-ProRule" id="PRU00192"/>
    </source>
</evidence>
<feature type="compositionally biased region" description="Basic and acidic residues" evidence="10">
    <location>
        <begin position="363"/>
        <end position="373"/>
    </location>
</feature>
<dbReference type="SMART" id="SM00165">
    <property type="entry name" value="UBA"/>
    <property type="match status" value="1"/>
</dbReference>
<evidence type="ECO:0000256" key="1">
    <source>
        <dbReference type="ARBA" id="ARBA00004514"/>
    </source>
</evidence>
<evidence type="ECO:0000256" key="6">
    <source>
        <dbReference type="ARBA" id="ARBA00051991"/>
    </source>
</evidence>
<keyword evidence="4" id="KW-0378">Hydrolase</keyword>
<feature type="region of interest" description="Disordered" evidence="10">
    <location>
        <begin position="346"/>
        <end position="373"/>
    </location>
</feature>
<dbReference type="CDD" id="cd14301">
    <property type="entry name" value="UBA_UBS3B"/>
    <property type="match status" value="1"/>
</dbReference>
<comment type="subcellular location">
    <subcellularLocation>
        <location evidence="1">Cytoplasm</location>
        <location evidence="1">Cytosol</location>
    </subcellularLocation>
</comment>
<comment type="caution">
    <text evidence="13">The sequence shown here is derived from an EMBL/GenBank/DDBJ whole genome shotgun (WGS) entry which is preliminary data.</text>
</comment>
<dbReference type="InterPro" id="IPR001452">
    <property type="entry name" value="SH3_domain"/>
</dbReference>
<dbReference type="GO" id="GO:0005829">
    <property type="term" value="C:cytosol"/>
    <property type="evidence" value="ECO:0007669"/>
    <property type="project" value="UniProtKB-SubCell"/>
</dbReference>
<dbReference type="Proteomes" id="UP000663880">
    <property type="component" value="Unassembled WGS sequence"/>
</dbReference>
<evidence type="ECO:0000313" key="14">
    <source>
        <dbReference type="Proteomes" id="UP000663880"/>
    </source>
</evidence>
<evidence type="ECO:0000256" key="2">
    <source>
        <dbReference type="ARBA" id="ARBA00022443"/>
    </source>
</evidence>